<evidence type="ECO:0000313" key="2">
    <source>
        <dbReference type="EMBL" id="MFC4131131.1"/>
    </source>
</evidence>
<feature type="transmembrane region" description="Helical" evidence="1">
    <location>
        <begin position="87"/>
        <end position="104"/>
    </location>
</feature>
<reference evidence="3" key="1">
    <citation type="journal article" date="2019" name="Int. J. Syst. Evol. Microbiol.">
        <title>The Global Catalogue of Microorganisms (GCM) 10K type strain sequencing project: providing services to taxonomists for standard genome sequencing and annotation.</title>
        <authorList>
            <consortium name="The Broad Institute Genomics Platform"/>
            <consortium name="The Broad Institute Genome Sequencing Center for Infectious Disease"/>
            <person name="Wu L."/>
            <person name="Ma J."/>
        </authorList>
    </citation>
    <scope>NUCLEOTIDE SEQUENCE [LARGE SCALE GENOMIC DNA]</scope>
    <source>
        <strain evidence="3">CGMCC 4.7289</strain>
    </source>
</reference>
<protein>
    <submittedName>
        <fullName evidence="2">Uncharacterized protein</fullName>
    </submittedName>
</protein>
<evidence type="ECO:0000256" key="1">
    <source>
        <dbReference type="SAM" id="Phobius"/>
    </source>
</evidence>
<feature type="transmembrane region" description="Helical" evidence="1">
    <location>
        <begin position="65"/>
        <end position="81"/>
    </location>
</feature>
<dbReference type="EMBL" id="JBHSAY010000006">
    <property type="protein sequence ID" value="MFC4131131.1"/>
    <property type="molecule type" value="Genomic_DNA"/>
</dbReference>
<proteinExistence type="predicted"/>
<dbReference type="Proteomes" id="UP001595816">
    <property type="component" value="Unassembled WGS sequence"/>
</dbReference>
<gene>
    <name evidence="2" type="ORF">ACFOZ4_11005</name>
</gene>
<comment type="caution">
    <text evidence="2">The sequence shown here is derived from an EMBL/GenBank/DDBJ whole genome shotgun (WGS) entry which is preliminary data.</text>
</comment>
<accession>A0ABV8LJI2</accession>
<evidence type="ECO:0000313" key="3">
    <source>
        <dbReference type="Proteomes" id="UP001595816"/>
    </source>
</evidence>
<organism evidence="2 3">
    <name type="scientific">Hamadaea flava</name>
    <dbReference type="NCBI Taxonomy" id="1742688"/>
    <lineage>
        <taxon>Bacteria</taxon>
        <taxon>Bacillati</taxon>
        <taxon>Actinomycetota</taxon>
        <taxon>Actinomycetes</taxon>
        <taxon>Micromonosporales</taxon>
        <taxon>Micromonosporaceae</taxon>
        <taxon>Hamadaea</taxon>
    </lineage>
</organism>
<keyword evidence="1" id="KW-0472">Membrane</keyword>
<dbReference type="RefSeq" id="WP_253754368.1">
    <property type="nucleotide sequence ID" value="NZ_JAMZDZ010000001.1"/>
</dbReference>
<keyword evidence="1" id="KW-1133">Transmembrane helix</keyword>
<name>A0ABV8LJI2_9ACTN</name>
<sequence>MSSLPFGNDARRPATFARPVSGLCPAPVSGFAGLAIAIVGNRDGDTHALSPALLGVSVMNQRQRQVLYTGLLILAVVTTVLRSVQQLWDNAVIAAAIAGGLAWFERRWLRPGLRSWLNGTGWHWIDEPTHSRDNPADR</sequence>
<keyword evidence="3" id="KW-1185">Reference proteome</keyword>
<keyword evidence="1" id="KW-0812">Transmembrane</keyword>